<dbReference type="InterPro" id="IPR030489">
    <property type="entry name" value="TR_Rrf2-type_CS"/>
</dbReference>
<evidence type="ECO:0000256" key="1">
    <source>
        <dbReference type="ARBA" id="ARBA00023125"/>
    </source>
</evidence>
<dbReference type="Pfam" id="PF02082">
    <property type="entry name" value="Rrf2"/>
    <property type="match status" value="1"/>
</dbReference>
<accession>A0A939QH28</accession>
<dbReference type="GO" id="GO:0003677">
    <property type="term" value="F:DNA binding"/>
    <property type="evidence" value="ECO:0007669"/>
    <property type="project" value="UniProtKB-KW"/>
</dbReference>
<dbReference type="InterPro" id="IPR036388">
    <property type="entry name" value="WH-like_DNA-bd_sf"/>
</dbReference>
<dbReference type="EMBL" id="JAGFOA010000001">
    <property type="protein sequence ID" value="MBO3662529.1"/>
    <property type="molecule type" value="Genomic_DNA"/>
</dbReference>
<dbReference type="InterPro" id="IPR036390">
    <property type="entry name" value="WH_DNA-bd_sf"/>
</dbReference>
<proteinExistence type="predicted"/>
<evidence type="ECO:0000313" key="3">
    <source>
        <dbReference type="EMBL" id="MBO3664521.1"/>
    </source>
</evidence>
<comment type="caution">
    <text evidence="2">The sequence shown here is derived from an EMBL/GenBank/DDBJ whole genome shotgun (WGS) entry which is preliminary data.</text>
</comment>
<protein>
    <submittedName>
        <fullName evidence="2">Rrf2 family transcriptional regulator</fullName>
    </submittedName>
</protein>
<dbReference type="Proteomes" id="UP000680132">
    <property type="component" value="Unassembled WGS sequence"/>
</dbReference>
<dbReference type="InterPro" id="IPR000944">
    <property type="entry name" value="Tscrpt_reg_Rrf2"/>
</dbReference>
<evidence type="ECO:0000313" key="4">
    <source>
        <dbReference type="Proteomes" id="UP000680132"/>
    </source>
</evidence>
<dbReference type="GO" id="GO:0003700">
    <property type="term" value="F:DNA-binding transcription factor activity"/>
    <property type="evidence" value="ECO:0007669"/>
    <property type="project" value="TreeGrafter"/>
</dbReference>
<dbReference type="PROSITE" id="PS51197">
    <property type="entry name" value="HTH_RRF2_2"/>
    <property type="match status" value="1"/>
</dbReference>
<dbReference type="AlphaFoldDB" id="A0A939QH28"/>
<keyword evidence="4" id="KW-1185">Reference proteome</keyword>
<dbReference type="PANTHER" id="PTHR33221">
    <property type="entry name" value="WINGED HELIX-TURN-HELIX TRANSCRIPTIONAL REGULATOR, RRF2 FAMILY"/>
    <property type="match status" value="1"/>
</dbReference>
<dbReference type="PROSITE" id="PS01332">
    <property type="entry name" value="HTH_RRF2_1"/>
    <property type="match status" value="1"/>
</dbReference>
<dbReference type="RefSeq" id="WP_208500194.1">
    <property type="nucleotide sequence ID" value="NZ_JAGFOA010000001.1"/>
</dbReference>
<gene>
    <name evidence="2" type="ORF">J5V96_03280</name>
    <name evidence="3" type="ORF">J5V96_13525</name>
</gene>
<dbReference type="NCBIfam" id="TIGR00738">
    <property type="entry name" value="rrf2_super"/>
    <property type="match status" value="1"/>
</dbReference>
<name>A0A939QH28_9MICO</name>
<dbReference type="SUPFAM" id="SSF46785">
    <property type="entry name" value="Winged helix' DNA-binding domain"/>
    <property type="match status" value="1"/>
</dbReference>
<sequence>MRISARAEYAVRASVLLVSATRVLTSAEIATAEGIPPKFLEAILTSLTRAGVVSSRRGASGGYELARPAHLITVADVIRAVDGPLVFVRDQRPSEMQSSGILLELWVALRASVRDVLERTSLQDLSNGRLPAHVDALVKSPGAWVSPDTDRRLDTPDYFI</sequence>
<reference evidence="2" key="1">
    <citation type="submission" date="2021-03" db="EMBL/GenBank/DDBJ databases">
        <title>Microbacterium sp. nov., a novel actinobacterium isolated from cow dung.</title>
        <authorList>
            <person name="Zhang L."/>
        </authorList>
    </citation>
    <scope>NUCLEOTIDE SEQUENCE</scope>
    <source>
        <strain evidence="2">NEAU-LLB</strain>
    </source>
</reference>
<evidence type="ECO:0000313" key="2">
    <source>
        <dbReference type="EMBL" id="MBO3662529.1"/>
    </source>
</evidence>
<dbReference type="Gene3D" id="1.10.10.10">
    <property type="entry name" value="Winged helix-like DNA-binding domain superfamily/Winged helix DNA-binding domain"/>
    <property type="match status" value="1"/>
</dbReference>
<dbReference type="PANTHER" id="PTHR33221:SF5">
    <property type="entry name" value="HTH-TYPE TRANSCRIPTIONAL REGULATOR ISCR"/>
    <property type="match status" value="1"/>
</dbReference>
<dbReference type="EMBL" id="JAGFOA010000005">
    <property type="protein sequence ID" value="MBO3664521.1"/>
    <property type="molecule type" value="Genomic_DNA"/>
</dbReference>
<dbReference type="GO" id="GO:0005829">
    <property type="term" value="C:cytosol"/>
    <property type="evidence" value="ECO:0007669"/>
    <property type="project" value="TreeGrafter"/>
</dbReference>
<keyword evidence="1" id="KW-0238">DNA-binding</keyword>
<organism evidence="2 4">
    <name type="scientific">Microbacterium stercoris</name>
    <dbReference type="NCBI Taxonomy" id="2820289"/>
    <lineage>
        <taxon>Bacteria</taxon>
        <taxon>Bacillati</taxon>
        <taxon>Actinomycetota</taxon>
        <taxon>Actinomycetes</taxon>
        <taxon>Micrococcales</taxon>
        <taxon>Microbacteriaceae</taxon>
        <taxon>Microbacterium</taxon>
    </lineage>
</organism>